<dbReference type="InterPro" id="IPR015943">
    <property type="entry name" value="WD40/YVTN_repeat-like_dom_sf"/>
</dbReference>
<dbReference type="SUPFAM" id="SSF50998">
    <property type="entry name" value="Quinoprotein alcohol dehydrogenase-like"/>
    <property type="match status" value="1"/>
</dbReference>
<name>I0HHE1_ACTM4</name>
<dbReference type="KEGG" id="ams:AMIS_72080"/>
<protein>
    <recommendedName>
        <fullName evidence="1">Pyrrolo-quinoline quinone repeat domain-containing protein</fullName>
    </recommendedName>
</protein>
<dbReference type="OrthoDB" id="3757373at2"/>
<feature type="domain" description="Pyrrolo-quinoline quinone repeat" evidence="1">
    <location>
        <begin position="58"/>
        <end position="234"/>
    </location>
</feature>
<dbReference type="InterPro" id="IPR011047">
    <property type="entry name" value="Quinoprotein_ADH-like_sf"/>
</dbReference>
<dbReference type="STRING" id="512565.AMIS_72080"/>
<dbReference type="InterPro" id="IPR002372">
    <property type="entry name" value="PQQ_rpt_dom"/>
</dbReference>
<dbReference type="HOGENOM" id="CLU_609212_0_0_11"/>
<keyword evidence="3" id="KW-1185">Reference proteome</keyword>
<gene>
    <name evidence="2" type="ordered locus">AMIS_72080</name>
</gene>
<dbReference type="eggNOG" id="COG1520">
    <property type="taxonomic scope" value="Bacteria"/>
</dbReference>
<organism evidence="2 3">
    <name type="scientific">Actinoplanes missouriensis (strain ATCC 14538 / DSM 43046 / CBS 188.64 / JCM 3121 / NBRC 102363 / NCIMB 12654 / NRRL B-3342 / UNCC 431)</name>
    <dbReference type="NCBI Taxonomy" id="512565"/>
    <lineage>
        <taxon>Bacteria</taxon>
        <taxon>Bacillati</taxon>
        <taxon>Actinomycetota</taxon>
        <taxon>Actinomycetes</taxon>
        <taxon>Micromonosporales</taxon>
        <taxon>Micromonosporaceae</taxon>
        <taxon>Actinoplanes</taxon>
    </lineage>
</organism>
<dbReference type="Proteomes" id="UP000007882">
    <property type="component" value="Chromosome"/>
</dbReference>
<evidence type="ECO:0000259" key="1">
    <source>
        <dbReference type="Pfam" id="PF13360"/>
    </source>
</evidence>
<evidence type="ECO:0000313" key="2">
    <source>
        <dbReference type="EMBL" id="BAL92428.1"/>
    </source>
</evidence>
<dbReference type="EMBL" id="AP012319">
    <property type="protein sequence ID" value="BAL92428.1"/>
    <property type="molecule type" value="Genomic_DNA"/>
</dbReference>
<dbReference type="RefSeq" id="WP_014447313.1">
    <property type="nucleotide sequence ID" value="NC_017093.1"/>
</dbReference>
<reference evidence="2 3" key="1">
    <citation type="submission" date="2012-02" db="EMBL/GenBank/DDBJ databases">
        <title>Complete genome sequence of Actinoplanes missouriensis 431 (= NBRC 102363).</title>
        <authorList>
            <person name="Ohnishi Y."/>
            <person name="Ishikawa J."/>
            <person name="Sekine M."/>
            <person name="Hosoyama A."/>
            <person name="Harada T."/>
            <person name="Narita H."/>
            <person name="Hata T."/>
            <person name="Konno Y."/>
            <person name="Tutikane K."/>
            <person name="Fujita N."/>
            <person name="Horinouchi S."/>
            <person name="Hayakawa M."/>
        </authorList>
    </citation>
    <scope>NUCLEOTIDE SEQUENCE [LARGE SCALE GENOMIC DNA]</scope>
    <source>
        <strain evidence="3">ATCC 14538 / DSM 43046 / CBS 188.64 / JCM 3121 / NBRC 102363 / NCIMB 12654 / NRRL B-3342 / UNCC 431</strain>
    </source>
</reference>
<sequence length="429" mass="46208">MSVIELGDVTAERPPDPAADRITGFDRRRLRPVALLAVLLVALACGGAVRPEPNGMRLLWIAPRTVEQGVVLAEDAVYVITGGDRAELVAYSLDDGRRLWRWGTDAHLITIHPAPGGGPLLVVADPASAGNPDGPAAKASRTTIALRATSGAELWRRPGEPHMDAVEQSSAMLMEFDPRGGVAALTRIRLEDGAGIWTTGESTPVQEVVVERLGDRPHRVITMTAAGDVTVRGYDDGAHRVTRRLPPTGYTARNSLLFGVAFDGERESTTVYRLETLDELLRSETITDCGGVICAVGPSGLAALDPADGRELWRGPEIYGSVMTGDRILTDDRDGAEHVLLESRTGRPLSGTVHGYVAWSQRWRDEVLLLRPTSDPIGLTSVTRLDLRTGRTALLGSLEPMPDQQACQATPGYLMCTSWDRIVIAAVPR</sequence>
<dbReference type="PATRIC" id="fig|512565.3.peg.7215"/>
<dbReference type="Pfam" id="PF13360">
    <property type="entry name" value="PQQ_2"/>
    <property type="match status" value="1"/>
</dbReference>
<dbReference type="AlphaFoldDB" id="I0HHE1"/>
<evidence type="ECO:0000313" key="3">
    <source>
        <dbReference type="Proteomes" id="UP000007882"/>
    </source>
</evidence>
<dbReference type="Gene3D" id="2.130.10.10">
    <property type="entry name" value="YVTN repeat-like/Quinoprotein amine dehydrogenase"/>
    <property type="match status" value="1"/>
</dbReference>
<proteinExistence type="predicted"/>
<accession>I0HHE1</accession>